<dbReference type="Proteomes" id="UP000186601">
    <property type="component" value="Unassembled WGS sequence"/>
</dbReference>
<dbReference type="Pfam" id="PF00078">
    <property type="entry name" value="RVT_1"/>
    <property type="match status" value="1"/>
</dbReference>
<name>A0A2R6NZL3_9APHY</name>
<dbReference type="STRING" id="98765.A0A2R6NZL3"/>
<accession>A0A2R6NZL3</accession>
<feature type="domain" description="Reverse transcriptase" evidence="2">
    <location>
        <begin position="1"/>
        <end position="271"/>
    </location>
</feature>
<evidence type="ECO:0000313" key="3">
    <source>
        <dbReference type="EMBL" id="PSR81447.1"/>
    </source>
</evidence>
<sequence>MKGLHGRPRLSKSNNKKSKALHKTFFPPPGKLPPEQEVEEIPKTSFEFKGITRELIQEVIKKLKRYKAPGIDDFPNEAFKWCKDILVPILYYLFQATYKLGFYPDLWKISQTLVLQKPQRKDYTLPNVFWPIALLNTWRTQKVASILFLDVKAVFPSVNPERLFHILQKKEIPKCMVDRLKLKMRDRCTVLCFDDFQSKQLSIESGLEQGYPLSVILYQFYNSDLLDSAKKQNGETATGNIDDVAIVAVAETFERMHKILKSFMTRLEGAF</sequence>
<dbReference type="AlphaFoldDB" id="A0A2R6NZL3"/>
<evidence type="ECO:0000259" key="2">
    <source>
        <dbReference type="PROSITE" id="PS50878"/>
    </source>
</evidence>
<organism evidence="3 4">
    <name type="scientific">Hermanssonia centrifuga</name>
    <dbReference type="NCBI Taxonomy" id="98765"/>
    <lineage>
        <taxon>Eukaryota</taxon>
        <taxon>Fungi</taxon>
        <taxon>Dikarya</taxon>
        <taxon>Basidiomycota</taxon>
        <taxon>Agaricomycotina</taxon>
        <taxon>Agaricomycetes</taxon>
        <taxon>Polyporales</taxon>
        <taxon>Meruliaceae</taxon>
        <taxon>Hermanssonia</taxon>
    </lineage>
</organism>
<feature type="region of interest" description="Disordered" evidence="1">
    <location>
        <begin position="1"/>
        <end position="36"/>
    </location>
</feature>
<dbReference type="EMBL" id="MLYV02000618">
    <property type="protein sequence ID" value="PSR81447.1"/>
    <property type="molecule type" value="Genomic_DNA"/>
</dbReference>
<dbReference type="PANTHER" id="PTHR33481:SF1">
    <property type="entry name" value="ENDONUCLEASE_EXONUCLEASE_PHOSPHATASE DOMAIN-CONTAINING PROTEIN-RELATED"/>
    <property type="match status" value="1"/>
</dbReference>
<comment type="caution">
    <text evidence="3">The sequence shown here is derived from an EMBL/GenBank/DDBJ whole genome shotgun (WGS) entry which is preliminary data.</text>
</comment>
<dbReference type="PROSITE" id="PS50878">
    <property type="entry name" value="RT_POL"/>
    <property type="match status" value="1"/>
</dbReference>
<dbReference type="PANTHER" id="PTHR33481">
    <property type="entry name" value="REVERSE TRANSCRIPTASE"/>
    <property type="match status" value="1"/>
</dbReference>
<proteinExistence type="predicted"/>
<dbReference type="InterPro" id="IPR000477">
    <property type="entry name" value="RT_dom"/>
</dbReference>
<gene>
    <name evidence="3" type="ORF">PHLCEN_2v6375</name>
</gene>
<feature type="compositionally biased region" description="Basic residues" evidence="1">
    <location>
        <begin position="1"/>
        <end position="22"/>
    </location>
</feature>
<keyword evidence="4" id="KW-1185">Reference proteome</keyword>
<protein>
    <recommendedName>
        <fullName evidence="2">Reverse transcriptase domain-containing protein</fullName>
    </recommendedName>
</protein>
<reference evidence="3 4" key="1">
    <citation type="submission" date="2018-02" db="EMBL/GenBank/DDBJ databases">
        <title>Genome sequence of the basidiomycete white-rot fungus Phlebia centrifuga.</title>
        <authorList>
            <person name="Granchi Z."/>
            <person name="Peng M."/>
            <person name="de Vries R.P."/>
            <person name="Hilden K."/>
            <person name="Makela M.R."/>
            <person name="Grigoriev I."/>
            <person name="Riley R."/>
        </authorList>
    </citation>
    <scope>NUCLEOTIDE SEQUENCE [LARGE SCALE GENOMIC DNA]</scope>
    <source>
        <strain evidence="3 4">FBCC195</strain>
    </source>
</reference>
<evidence type="ECO:0000313" key="4">
    <source>
        <dbReference type="Proteomes" id="UP000186601"/>
    </source>
</evidence>
<evidence type="ECO:0000256" key="1">
    <source>
        <dbReference type="SAM" id="MobiDB-lite"/>
    </source>
</evidence>
<dbReference type="OrthoDB" id="2717295at2759"/>